<comment type="caution">
    <text evidence="2">The sequence shown here is derived from an EMBL/GenBank/DDBJ whole genome shotgun (WGS) entry which is preliminary data.</text>
</comment>
<protein>
    <submittedName>
        <fullName evidence="2">Uncharacterized protein</fullName>
    </submittedName>
</protein>
<keyword evidence="3" id="KW-1185">Reference proteome</keyword>
<dbReference type="EMBL" id="AVOT02142721">
    <property type="protein sequence ID" value="MBW0591354.1"/>
    <property type="molecule type" value="Genomic_DNA"/>
</dbReference>
<feature type="region of interest" description="Disordered" evidence="1">
    <location>
        <begin position="1"/>
        <end position="145"/>
    </location>
</feature>
<feature type="compositionally biased region" description="Polar residues" evidence="1">
    <location>
        <begin position="110"/>
        <end position="125"/>
    </location>
</feature>
<reference evidence="2" key="1">
    <citation type="submission" date="2021-03" db="EMBL/GenBank/DDBJ databases">
        <title>Draft genome sequence of rust myrtle Austropuccinia psidii MF-1, a brazilian biotype.</title>
        <authorList>
            <person name="Quecine M.C."/>
            <person name="Pachon D.M.R."/>
            <person name="Bonatelli M.L."/>
            <person name="Correr F.H."/>
            <person name="Franceschini L.M."/>
            <person name="Leite T.F."/>
            <person name="Margarido G.R.A."/>
            <person name="Almeida C.A."/>
            <person name="Ferrarezi J.A."/>
            <person name="Labate C.A."/>
        </authorList>
    </citation>
    <scope>NUCLEOTIDE SEQUENCE</scope>
    <source>
        <strain evidence="2">MF-1</strain>
    </source>
</reference>
<feature type="compositionally biased region" description="Basic and acidic residues" evidence="1">
    <location>
        <begin position="77"/>
        <end position="86"/>
    </location>
</feature>
<feature type="compositionally biased region" description="Basic and acidic residues" evidence="1">
    <location>
        <begin position="8"/>
        <end position="23"/>
    </location>
</feature>
<feature type="compositionally biased region" description="Polar residues" evidence="1">
    <location>
        <begin position="24"/>
        <end position="76"/>
    </location>
</feature>
<organism evidence="2 3">
    <name type="scientific">Austropuccinia psidii MF-1</name>
    <dbReference type="NCBI Taxonomy" id="1389203"/>
    <lineage>
        <taxon>Eukaryota</taxon>
        <taxon>Fungi</taxon>
        <taxon>Dikarya</taxon>
        <taxon>Basidiomycota</taxon>
        <taxon>Pucciniomycotina</taxon>
        <taxon>Pucciniomycetes</taxon>
        <taxon>Pucciniales</taxon>
        <taxon>Sphaerophragmiaceae</taxon>
        <taxon>Austropuccinia</taxon>
    </lineage>
</organism>
<dbReference type="Proteomes" id="UP000765509">
    <property type="component" value="Unassembled WGS sequence"/>
</dbReference>
<proteinExistence type="predicted"/>
<gene>
    <name evidence="2" type="ORF">O181_131069</name>
</gene>
<dbReference type="AlphaFoldDB" id="A0A9Q3L512"/>
<evidence type="ECO:0000313" key="3">
    <source>
        <dbReference type="Proteomes" id="UP000765509"/>
    </source>
</evidence>
<accession>A0A9Q3L512</accession>
<evidence type="ECO:0000256" key="1">
    <source>
        <dbReference type="SAM" id="MobiDB-lite"/>
    </source>
</evidence>
<name>A0A9Q3L512_9BASI</name>
<sequence length="162" mass="18370">MYQSINKKNQEKLEHKHDTEKSHPQNQSDSQNLEPGLFQPQNCFEKSLSTSNSSPEVNSISPNDQSNIQSFPASTMTKEEKSKIEEPLMQPTSTKHSKEKSKSNFMLVDNNPSTSKVIQTSNEEPSPSHKKKKLPQSGLFNPFHSDHFEEKISHYQPLSVSS</sequence>
<evidence type="ECO:0000313" key="2">
    <source>
        <dbReference type="EMBL" id="MBW0591354.1"/>
    </source>
</evidence>